<dbReference type="KEGG" id="sfd:USDA257_c43340"/>
<accession>I3XAG7</accession>
<organism evidence="1 2">
    <name type="scientific">Sinorhizobium fredii (strain USDA 257)</name>
    <dbReference type="NCBI Taxonomy" id="1185652"/>
    <lineage>
        <taxon>Bacteria</taxon>
        <taxon>Pseudomonadati</taxon>
        <taxon>Pseudomonadota</taxon>
        <taxon>Alphaproteobacteria</taxon>
        <taxon>Hyphomicrobiales</taxon>
        <taxon>Rhizobiaceae</taxon>
        <taxon>Sinorhizobium/Ensifer group</taxon>
        <taxon>Sinorhizobium</taxon>
    </lineage>
</organism>
<dbReference type="Proteomes" id="UP000006180">
    <property type="component" value="Chromosome"/>
</dbReference>
<dbReference type="EMBL" id="CP003563">
    <property type="protein sequence ID" value="AFL52873.1"/>
    <property type="molecule type" value="Genomic_DNA"/>
</dbReference>
<proteinExistence type="predicted"/>
<gene>
    <name evidence="1" type="ORF">USDA257_c43340</name>
</gene>
<dbReference type="RefSeq" id="WP_014765002.1">
    <property type="nucleotide sequence ID" value="NC_018000.1"/>
</dbReference>
<evidence type="ECO:0000313" key="1">
    <source>
        <dbReference type="EMBL" id="AFL52873.1"/>
    </source>
</evidence>
<protein>
    <submittedName>
        <fullName evidence="1">Uncharacterized protein</fullName>
    </submittedName>
</protein>
<sequence>MGIVGSRFDLHTKIKKGRLPPPHKDGDDWRSAAWWWADEIDEALAREREMLDAAE</sequence>
<dbReference type="PATRIC" id="fig|1185652.3.peg.4499"/>
<reference evidence="1 2" key="1">
    <citation type="journal article" date="2012" name="J. Bacteriol.">
        <title>Complete genome sequence of the broad-host-range strain Sinorhizobium fredii USDA257.</title>
        <authorList>
            <person name="Schuldes J."/>
            <person name="Rodriguez Orbegoso M."/>
            <person name="Schmeisser C."/>
            <person name="Krishnan H.B."/>
            <person name="Daniel R."/>
            <person name="Streit W.R."/>
        </authorList>
    </citation>
    <scope>NUCLEOTIDE SEQUENCE [LARGE SCALE GENOMIC DNA]</scope>
    <source>
        <strain evidence="1 2">USDA 257</strain>
    </source>
</reference>
<dbReference type="HOGENOM" id="CLU_3029992_0_0_5"/>
<dbReference type="STRING" id="1185652.USDA257_c43340"/>
<dbReference type="AlphaFoldDB" id="I3XAG7"/>
<evidence type="ECO:0000313" key="2">
    <source>
        <dbReference type="Proteomes" id="UP000006180"/>
    </source>
</evidence>
<name>I3XAG7_SINF2</name>